<sequence length="147" mass="15969">MMIVSACLVGVNCKYNGGNNDNDKVKEFLKDKPYVIICPEQLGGLTTPRKPSEIDSIGGKEVLSGNSKVISCEYKDVTENFIKGAEESLKIAKMFNCKQALLKEGSPSCGCNLIYDGTFTGNKILGMGVTAALFKENNIEVFSEKEL</sequence>
<keyword evidence="2" id="KW-1185">Reference proteome</keyword>
<dbReference type="KEGG" id="tem:JW646_10805"/>
<organism evidence="1 2">
    <name type="scientific">Terrisporobacter hibernicus</name>
    <dbReference type="NCBI Taxonomy" id="2813371"/>
    <lineage>
        <taxon>Bacteria</taxon>
        <taxon>Bacillati</taxon>
        <taxon>Bacillota</taxon>
        <taxon>Clostridia</taxon>
        <taxon>Peptostreptococcales</taxon>
        <taxon>Peptostreptococcaceae</taxon>
        <taxon>Terrisporobacter</taxon>
    </lineage>
</organism>
<evidence type="ECO:0000313" key="1">
    <source>
        <dbReference type="EMBL" id="UEL46142.1"/>
    </source>
</evidence>
<dbReference type="InterPro" id="IPR007553">
    <property type="entry name" value="2-thiour_desulf"/>
</dbReference>
<reference evidence="1 2" key="1">
    <citation type="journal article" date="2023" name="Int. J. Syst. Evol. Microbiol.">
        <title>Terrisporobacter hibernicus sp. nov., isolated from bovine faeces in Northern Ireland.</title>
        <authorList>
            <person name="Mitchell M."/>
            <person name="Nguyen S.V."/>
            <person name="Connor M."/>
            <person name="Fairley D.J."/>
            <person name="Donoghue O."/>
            <person name="Marshall H."/>
            <person name="Koolman L."/>
            <person name="McMullan G."/>
            <person name="Schaffer K.E."/>
            <person name="McGrath J.W."/>
            <person name="Fanning S."/>
        </authorList>
    </citation>
    <scope>NUCLEOTIDE SEQUENCE [LARGE SCALE GENOMIC DNA]</scope>
    <source>
        <strain evidence="1 2">MCA3</strain>
    </source>
</reference>
<dbReference type="Pfam" id="PF04463">
    <property type="entry name" value="2-thiour_desulf"/>
    <property type="match status" value="1"/>
</dbReference>
<evidence type="ECO:0000313" key="2">
    <source>
        <dbReference type="Proteomes" id="UP001198983"/>
    </source>
</evidence>
<dbReference type="EMBL" id="CP081135">
    <property type="protein sequence ID" value="UEL46142.1"/>
    <property type="molecule type" value="Genomic_DNA"/>
</dbReference>
<dbReference type="AlphaFoldDB" id="A0AAX2ZAS2"/>
<dbReference type="PANTHER" id="PTHR30087">
    <property type="entry name" value="INNER MEMBRANE PROTEIN"/>
    <property type="match status" value="1"/>
</dbReference>
<accession>A0AAX2ZAS2</accession>
<dbReference type="Proteomes" id="UP001198983">
    <property type="component" value="Chromosome"/>
</dbReference>
<dbReference type="PANTHER" id="PTHR30087:SF1">
    <property type="entry name" value="HYPOTHETICAL CYTOSOLIC PROTEIN"/>
    <property type="match status" value="1"/>
</dbReference>
<dbReference type="RefSeq" id="WP_206925481.1">
    <property type="nucleotide sequence ID" value="NZ_CP081135.1"/>
</dbReference>
<protein>
    <submittedName>
        <fullName evidence="1">DUF523 domain-containing protein</fullName>
    </submittedName>
</protein>
<name>A0AAX2ZAS2_9FIRM</name>
<proteinExistence type="predicted"/>
<gene>
    <name evidence="1" type="ORF">JW646_10805</name>
</gene>